<reference evidence="2" key="1">
    <citation type="submission" date="2016-11" db="UniProtKB">
        <authorList>
            <consortium name="WormBaseParasite"/>
        </authorList>
    </citation>
    <scope>IDENTIFICATION</scope>
</reference>
<sequence>MGKMSVNSHPCSQHMCIVLSRDPLLVSMLRRRLRIGQMRLKASRNEAPPVCKERRMISLDTGKGREKMPKELTTVARVSKSNRAPRETIPGKGD</sequence>
<dbReference type="WBParaSite" id="Hba_11778">
    <property type="protein sequence ID" value="Hba_11778"/>
    <property type="gene ID" value="Hba_11778"/>
</dbReference>
<keyword evidence="1" id="KW-1185">Reference proteome</keyword>
<accession>A0A1I7X2T5</accession>
<protein>
    <submittedName>
        <fullName evidence="2">Uncharacterized protein</fullName>
    </submittedName>
</protein>
<organism evidence="1 2">
    <name type="scientific">Heterorhabditis bacteriophora</name>
    <name type="common">Entomopathogenic nematode worm</name>
    <dbReference type="NCBI Taxonomy" id="37862"/>
    <lineage>
        <taxon>Eukaryota</taxon>
        <taxon>Metazoa</taxon>
        <taxon>Ecdysozoa</taxon>
        <taxon>Nematoda</taxon>
        <taxon>Chromadorea</taxon>
        <taxon>Rhabditida</taxon>
        <taxon>Rhabditina</taxon>
        <taxon>Rhabditomorpha</taxon>
        <taxon>Strongyloidea</taxon>
        <taxon>Heterorhabditidae</taxon>
        <taxon>Heterorhabditis</taxon>
    </lineage>
</organism>
<evidence type="ECO:0000313" key="2">
    <source>
        <dbReference type="WBParaSite" id="Hba_11778"/>
    </source>
</evidence>
<name>A0A1I7X2T5_HETBA</name>
<evidence type="ECO:0000313" key="1">
    <source>
        <dbReference type="Proteomes" id="UP000095283"/>
    </source>
</evidence>
<proteinExistence type="predicted"/>
<dbReference type="Proteomes" id="UP000095283">
    <property type="component" value="Unplaced"/>
</dbReference>
<dbReference type="AlphaFoldDB" id="A0A1I7X2T5"/>